<accession>A0A556MSP1</accession>
<proteinExistence type="predicted"/>
<evidence type="ECO:0000259" key="1">
    <source>
        <dbReference type="PROSITE" id="PS51186"/>
    </source>
</evidence>
<keyword evidence="3" id="KW-1185">Reference proteome</keyword>
<keyword evidence="2" id="KW-0808">Transferase</keyword>
<dbReference type="RefSeq" id="WP_144246467.1">
    <property type="nucleotide sequence ID" value="NZ_VLPK01000001.1"/>
</dbReference>
<name>A0A556MSP1_9SPHI</name>
<dbReference type="CDD" id="cd04301">
    <property type="entry name" value="NAT_SF"/>
    <property type="match status" value="1"/>
</dbReference>
<dbReference type="InterPro" id="IPR000182">
    <property type="entry name" value="GNAT_dom"/>
</dbReference>
<gene>
    <name evidence="2" type="ORF">FO440_01540</name>
</gene>
<evidence type="ECO:0000313" key="3">
    <source>
        <dbReference type="Proteomes" id="UP000318733"/>
    </source>
</evidence>
<sequence length="140" mass="16189">MIYIEQIRPELTWKLRQKVLYPAEHLSRMKMDEDDNGYHFAAFHNNYIVAIVSLFIKGADFQFRKFAVDETMQGRGVGGQLLSYITDFAIAEGATRLWCNARISAIGFYLKHGFVQTGTLFSKNGFDYEIIEKKLFEMKG</sequence>
<comment type="caution">
    <text evidence="2">The sequence shown here is derived from an EMBL/GenBank/DDBJ whole genome shotgun (WGS) entry which is preliminary data.</text>
</comment>
<dbReference type="EMBL" id="VLPK01000001">
    <property type="protein sequence ID" value="TSJ42897.1"/>
    <property type="molecule type" value="Genomic_DNA"/>
</dbReference>
<feature type="domain" description="N-acetyltransferase" evidence="1">
    <location>
        <begin position="1"/>
        <end position="137"/>
    </location>
</feature>
<dbReference type="PROSITE" id="PS51186">
    <property type="entry name" value="GNAT"/>
    <property type="match status" value="1"/>
</dbReference>
<dbReference type="Gene3D" id="3.40.630.30">
    <property type="match status" value="1"/>
</dbReference>
<dbReference type="InterPro" id="IPR016181">
    <property type="entry name" value="Acyl_CoA_acyltransferase"/>
</dbReference>
<dbReference type="Proteomes" id="UP000318733">
    <property type="component" value="Unassembled WGS sequence"/>
</dbReference>
<reference evidence="2 3" key="1">
    <citation type="submission" date="2019-07" db="EMBL/GenBank/DDBJ databases">
        <authorList>
            <person name="Huq M.A."/>
        </authorList>
    </citation>
    <scope>NUCLEOTIDE SEQUENCE [LARGE SCALE GENOMIC DNA]</scope>
    <source>
        <strain evidence="2 3">MAH-19</strain>
    </source>
</reference>
<dbReference type="SUPFAM" id="SSF55729">
    <property type="entry name" value="Acyl-CoA N-acyltransferases (Nat)"/>
    <property type="match status" value="1"/>
</dbReference>
<protein>
    <submittedName>
        <fullName evidence="2">GNAT family N-acetyltransferase</fullName>
    </submittedName>
</protein>
<organism evidence="2 3">
    <name type="scientific">Mucilaginibacter corticis</name>
    <dbReference type="NCBI Taxonomy" id="2597670"/>
    <lineage>
        <taxon>Bacteria</taxon>
        <taxon>Pseudomonadati</taxon>
        <taxon>Bacteroidota</taxon>
        <taxon>Sphingobacteriia</taxon>
        <taxon>Sphingobacteriales</taxon>
        <taxon>Sphingobacteriaceae</taxon>
        <taxon>Mucilaginibacter</taxon>
    </lineage>
</organism>
<evidence type="ECO:0000313" key="2">
    <source>
        <dbReference type="EMBL" id="TSJ42897.1"/>
    </source>
</evidence>
<dbReference type="AlphaFoldDB" id="A0A556MSP1"/>
<dbReference type="Pfam" id="PF00583">
    <property type="entry name" value="Acetyltransf_1"/>
    <property type="match status" value="1"/>
</dbReference>
<dbReference type="OrthoDB" id="1178186at2"/>
<dbReference type="GO" id="GO:0016747">
    <property type="term" value="F:acyltransferase activity, transferring groups other than amino-acyl groups"/>
    <property type="evidence" value="ECO:0007669"/>
    <property type="project" value="InterPro"/>
</dbReference>